<dbReference type="InterPro" id="IPR004837">
    <property type="entry name" value="NaCa_Exmemb"/>
</dbReference>
<evidence type="ECO:0000256" key="8">
    <source>
        <dbReference type="SAM" id="MobiDB-lite"/>
    </source>
</evidence>
<dbReference type="GeneID" id="106476991"/>
<evidence type="ECO:0000313" key="11">
    <source>
        <dbReference type="Proteomes" id="UP000694941"/>
    </source>
</evidence>
<dbReference type="Proteomes" id="UP000694941">
    <property type="component" value="Unplaced"/>
</dbReference>
<dbReference type="Pfam" id="PF01699">
    <property type="entry name" value="Na_Ca_ex"/>
    <property type="match status" value="2"/>
</dbReference>
<organism evidence="11 12">
    <name type="scientific">Limulus polyphemus</name>
    <name type="common">Atlantic horseshoe crab</name>
    <dbReference type="NCBI Taxonomy" id="6850"/>
    <lineage>
        <taxon>Eukaryota</taxon>
        <taxon>Metazoa</taxon>
        <taxon>Ecdysozoa</taxon>
        <taxon>Arthropoda</taxon>
        <taxon>Chelicerata</taxon>
        <taxon>Merostomata</taxon>
        <taxon>Xiphosura</taxon>
        <taxon>Limulidae</taxon>
        <taxon>Limulus</taxon>
    </lineage>
</organism>
<keyword evidence="3" id="KW-0050">Antiport</keyword>
<evidence type="ECO:0000259" key="10">
    <source>
        <dbReference type="Pfam" id="PF01699"/>
    </source>
</evidence>
<dbReference type="InterPro" id="IPR044880">
    <property type="entry name" value="NCX_ion-bd_dom_sf"/>
</dbReference>
<feature type="domain" description="Sodium/calcium exchanger membrane region" evidence="10">
    <location>
        <begin position="106"/>
        <end position="247"/>
    </location>
</feature>
<dbReference type="RefSeq" id="XP_013793090.1">
    <property type="nucleotide sequence ID" value="XM_013937636.2"/>
</dbReference>
<keyword evidence="4" id="KW-0406">Ion transport</keyword>
<dbReference type="PANTHER" id="PTHR10846">
    <property type="entry name" value="SODIUM/POTASSIUM/CALCIUM EXCHANGER"/>
    <property type="match status" value="1"/>
</dbReference>
<keyword evidence="4" id="KW-0106">Calcium</keyword>
<feature type="transmembrane region" description="Helical" evidence="9">
    <location>
        <begin position="672"/>
        <end position="691"/>
    </location>
</feature>
<dbReference type="InterPro" id="IPR004481">
    <property type="entry name" value="K/Na/Ca-exchanger"/>
</dbReference>
<evidence type="ECO:0000256" key="6">
    <source>
        <dbReference type="ARBA" id="ARBA00022989"/>
    </source>
</evidence>
<keyword evidence="6 9" id="KW-1133">Transmembrane helix</keyword>
<accession>A0ABM1C2K5</accession>
<name>A0ABM1C2K5_LIMPO</name>
<evidence type="ECO:0000256" key="9">
    <source>
        <dbReference type="SAM" id="Phobius"/>
    </source>
</evidence>
<feature type="compositionally biased region" description="Basic and acidic residues" evidence="8">
    <location>
        <begin position="411"/>
        <end position="423"/>
    </location>
</feature>
<feature type="transmembrane region" description="Helical" evidence="9">
    <location>
        <begin position="171"/>
        <end position="193"/>
    </location>
</feature>
<gene>
    <name evidence="12" type="primary">LOC106476991</name>
</gene>
<dbReference type="PANTHER" id="PTHR10846:SF72">
    <property type="entry name" value="SODIUM_POTASSIUM_CALCIUM EXCHANGER NCKX30C"/>
    <property type="match status" value="1"/>
</dbReference>
<evidence type="ECO:0000256" key="3">
    <source>
        <dbReference type="ARBA" id="ARBA00022449"/>
    </source>
</evidence>
<evidence type="ECO:0000256" key="2">
    <source>
        <dbReference type="ARBA" id="ARBA00005364"/>
    </source>
</evidence>
<evidence type="ECO:0000256" key="4">
    <source>
        <dbReference type="ARBA" id="ARBA00022568"/>
    </source>
</evidence>
<evidence type="ECO:0000256" key="7">
    <source>
        <dbReference type="ARBA" id="ARBA00023136"/>
    </source>
</evidence>
<feature type="domain" description="Sodium/calcium exchanger membrane region" evidence="10">
    <location>
        <begin position="543"/>
        <end position="689"/>
    </location>
</feature>
<feature type="transmembrane region" description="Helical" evidence="9">
    <location>
        <begin position="612"/>
        <end position="635"/>
    </location>
</feature>
<feature type="transmembrane region" description="Helical" evidence="9">
    <location>
        <begin position="229"/>
        <end position="249"/>
    </location>
</feature>
<dbReference type="Gene3D" id="1.20.1420.30">
    <property type="entry name" value="NCX, central ion-binding region"/>
    <property type="match status" value="2"/>
</dbReference>
<feature type="transmembrane region" description="Helical" evidence="9">
    <location>
        <begin position="205"/>
        <end position="223"/>
    </location>
</feature>
<feature type="transmembrane region" description="Helical" evidence="9">
    <location>
        <begin position="101"/>
        <end position="120"/>
    </location>
</feature>
<feature type="region of interest" description="Disordered" evidence="8">
    <location>
        <begin position="407"/>
        <end position="432"/>
    </location>
</feature>
<feature type="transmembrane region" description="Helical" evidence="9">
    <location>
        <begin position="541"/>
        <end position="565"/>
    </location>
</feature>
<dbReference type="NCBIfam" id="TIGR00367">
    <property type="entry name" value="calcium/sodium antiporter"/>
    <property type="match status" value="1"/>
</dbReference>
<evidence type="ECO:0000313" key="12">
    <source>
        <dbReference type="RefSeq" id="XP_013793090.1"/>
    </source>
</evidence>
<reference evidence="12" key="1">
    <citation type="submission" date="2025-08" db="UniProtKB">
        <authorList>
            <consortium name="RefSeq"/>
        </authorList>
    </citation>
    <scope>IDENTIFICATION</scope>
    <source>
        <tissue evidence="12">Muscle</tissue>
    </source>
</reference>
<proteinExistence type="inferred from homology"/>
<comment type="similarity">
    <text evidence="2">Belongs to the Ca(2+):cation antiporter (CaCA) (TC 2.A.19) family. SLC24A subfamily.</text>
</comment>
<comment type="subcellular location">
    <subcellularLocation>
        <location evidence="1">Membrane</location>
        <topology evidence="1">Multi-pass membrane protein</topology>
    </subcellularLocation>
</comment>
<keyword evidence="7 9" id="KW-0472">Membrane</keyword>
<keyword evidence="11" id="KW-1185">Reference proteome</keyword>
<evidence type="ECO:0000256" key="1">
    <source>
        <dbReference type="ARBA" id="ARBA00004141"/>
    </source>
</evidence>
<keyword evidence="4" id="KW-0813">Transport</keyword>
<feature type="transmembrane region" description="Helical" evidence="9">
    <location>
        <begin position="17"/>
        <end position="35"/>
    </location>
</feature>
<feature type="transmembrane region" description="Helical" evidence="9">
    <location>
        <begin position="577"/>
        <end position="600"/>
    </location>
</feature>
<keyword evidence="5 9" id="KW-0812">Transmembrane</keyword>
<sequence length="708" mass="78888">MIEVSSKRFPKKRWRPLFQLFAVGITLVLYLSYFYSTSTSTKKTSHSNEWNKFLNFETKGYKLVPSRHLLQTRNHNSSEPTKQPPQFPEDLFTEQQRKHGAVIFHVLGLVYMFVGLSIVCDEFFVPTLDVITEKLQISEDVAGATFMAAGGSAPELFTSIIGVFISFDDVGIGTIVGSAVFNILFVISMCAIFSKDVLQLTWWPLFRDVSFYSIILIILMAFFNDNIIHWYEATVLFLCYIAYVSFMKFNSQVEHFVKRILNRNKVKKVRSTDHLMAGLSRRRMSRPILHSGSKFRQGLLQLMIHSIDPMHDGKIDEKASQLHAIASLRVLLEATKPRSTEKSNGSTVSYRPPSGDKLCTACAICSTCATYANCSCKNVHPVTITVSSTDVHNCTPKDGTEIISVDETELGEDKDKDSHDRELGNMVPLSPLSGSELNESITDLGQISRDSNDKRKFECIASGSTPNNVCTITTDSGSAAVLELCSAPEVQQIEVLQQEEPLDMSWPTTWRKRLNYVLVAPIIFPLWLTLPDVRRKEKRKYFPACFLGSILWIAIFSYLMVWWASLTGQAAGIPNEVMGLTFLAAGTSIPDLITSVLVARKGFGDMAVSSSIGSNIFDVAVGLPVPWLLACLIFGPVTVNSAGMACSILLLFFMLLFVIISIALFKWQMNTGLACVMFVLYFLFIALSLLLEYEIISCAAVMGPFGRG</sequence>
<protein>
    <submittedName>
        <fullName evidence="12">Sodium/potassium/calcium exchanger Nckx30C-like</fullName>
    </submittedName>
</protein>
<evidence type="ECO:0000256" key="5">
    <source>
        <dbReference type="ARBA" id="ARBA00022692"/>
    </source>
</evidence>
<feature type="transmembrane region" description="Helical" evidence="9">
    <location>
        <begin position="641"/>
        <end position="665"/>
    </location>
</feature>
<keyword evidence="4" id="KW-0109">Calcium transport</keyword>